<evidence type="ECO:0000256" key="1">
    <source>
        <dbReference type="SAM" id="SignalP"/>
    </source>
</evidence>
<dbReference type="OMA" id="TSFWMPR"/>
<feature type="signal peptide" evidence="1">
    <location>
        <begin position="1"/>
        <end position="16"/>
    </location>
</feature>
<dbReference type="RefSeq" id="XP_001803821.1">
    <property type="nucleotide sequence ID" value="XM_001803769.1"/>
</dbReference>
<evidence type="ECO:0000313" key="3">
    <source>
        <dbReference type="Proteomes" id="UP000663193"/>
    </source>
</evidence>
<dbReference type="OrthoDB" id="3776815at2759"/>
<feature type="chain" id="PRO_5034630653" description="ML-like domain-containing protein" evidence="1">
    <location>
        <begin position="17"/>
        <end position="255"/>
    </location>
</feature>
<organism evidence="2 3">
    <name type="scientific">Phaeosphaeria nodorum (strain SN15 / ATCC MYA-4574 / FGSC 10173)</name>
    <name type="common">Glume blotch fungus</name>
    <name type="synonym">Parastagonospora nodorum</name>
    <dbReference type="NCBI Taxonomy" id="321614"/>
    <lineage>
        <taxon>Eukaryota</taxon>
        <taxon>Fungi</taxon>
        <taxon>Dikarya</taxon>
        <taxon>Ascomycota</taxon>
        <taxon>Pezizomycotina</taxon>
        <taxon>Dothideomycetes</taxon>
        <taxon>Pleosporomycetidae</taxon>
        <taxon>Pleosporales</taxon>
        <taxon>Pleosporineae</taxon>
        <taxon>Phaeosphaeriaceae</taxon>
        <taxon>Parastagonospora</taxon>
    </lineage>
</organism>
<dbReference type="KEGG" id="pno:SNOG_13616"/>
<evidence type="ECO:0000313" key="2">
    <source>
        <dbReference type="EMBL" id="QRD06708.1"/>
    </source>
</evidence>
<evidence type="ECO:0008006" key="4">
    <source>
        <dbReference type="Google" id="ProtNLM"/>
    </source>
</evidence>
<gene>
    <name evidence="2" type="ORF">JI435_136160</name>
</gene>
<name>A0A7U2IBF3_PHANO</name>
<proteinExistence type="predicted"/>
<sequence length="255" mass="27122">MMFLFFTLFLAASVTAQLTTAIPLLRSGFGTDKIGFYASVIGVSGPNTTLAVTYDNGTDTRAVGLMREPTTMTISPNMFDFDTDVPTSSGTNFYNLRCDLQASADPACTLSYNPSMARRVLCPNMVSTTETIYQYYVHTYPARLGYEAGVETVMRDITIGVNTRARPTWCTDSSYLPSEGLVERPSVSREDVASYQVVVTAGEEKLKATQGSGVSGSVATPTVSVPLSTFTGAAAPVKTVMPALVGFGAVAAAFL</sequence>
<dbReference type="Proteomes" id="UP000663193">
    <property type="component" value="Chromosome 21"/>
</dbReference>
<dbReference type="AlphaFoldDB" id="A0A7U2IBF3"/>
<reference evidence="3" key="1">
    <citation type="journal article" date="2021" name="BMC Genomics">
        <title>Chromosome-level genome assembly and manually-curated proteome of model necrotroph Parastagonospora nodorum Sn15 reveals a genome-wide trove of candidate effector homologs, and redundancy of virulence-related functions within an accessory chromosome.</title>
        <authorList>
            <person name="Bertazzoni S."/>
            <person name="Jones D.A.B."/>
            <person name="Phan H.T."/>
            <person name="Tan K.-C."/>
            <person name="Hane J.K."/>
        </authorList>
    </citation>
    <scope>NUCLEOTIDE SEQUENCE [LARGE SCALE GENOMIC DNA]</scope>
    <source>
        <strain evidence="3">SN15 / ATCC MYA-4574 / FGSC 10173)</strain>
    </source>
</reference>
<dbReference type="VEuPathDB" id="FungiDB:JI435_136160"/>
<keyword evidence="1" id="KW-0732">Signal</keyword>
<accession>A0A7U2IBF3</accession>
<keyword evidence="3" id="KW-1185">Reference proteome</keyword>
<protein>
    <recommendedName>
        <fullName evidence="4">ML-like domain-containing protein</fullName>
    </recommendedName>
</protein>
<dbReference type="EMBL" id="CP069043">
    <property type="protein sequence ID" value="QRD06708.1"/>
    <property type="molecule type" value="Genomic_DNA"/>
</dbReference>